<name>A0A4Y1YJ52_9PROT</name>
<keyword evidence="1" id="KW-0472">Membrane</keyword>
<dbReference type="AlphaFoldDB" id="A0A4Y1YJ52"/>
<organism evidence="2 3">
    <name type="scientific">Nitrosomonas stercoris</name>
    <dbReference type="NCBI Taxonomy" id="1444684"/>
    <lineage>
        <taxon>Bacteria</taxon>
        <taxon>Pseudomonadati</taxon>
        <taxon>Pseudomonadota</taxon>
        <taxon>Betaproteobacteria</taxon>
        <taxon>Nitrosomonadales</taxon>
        <taxon>Nitrosomonadaceae</taxon>
        <taxon>Nitrosomonas</taxon>
    </lineage>
</organism>
<dbReference type="Proteomes" id="UP000316473">
    <property type="component" value="Chromosome"/>
</dbReference>
<evidence type="ECO:0000313" key="3">
    <source>
        <dbReference type="Proteomes" id="UP000316473"/>
    </source>
</evidence>
<evidence type="ECO:0000256" key="1">
    <source>
        <dbReference type="SAM" id="Phobius"/>
    </source>
</evidence>
<feature type="transmembrane region" description="Helical" evidence="1">
    <location>
        <begin position="168"/>
        <end position="187"/>
    </location>
</feature>
<proteinExistence type="predicted"/>
<dbReference type="KEGG" id="nst:Nstercoris_00325"/>
<keyword evidence="3" id="KW-1185">Reference proteome</keyword>
<keyword evidence="1" id="KW-1133">Transmembrane helix</keyword>
<gene>
    <name evidence="2" type="ORF">Nstercoris_00325</name>
</gene>
<protein>
    <submittedName>
        <fullName evidence="2">Uncharacterized protein</fullName>
    </submittedName>
</protein>
<sequence length="201" mass="22634">MIKKWITTSMKWLIGMLLGMTFGLQAYAHGGLSMAEDMCKLTVGPYFMHFTGYQPESSQEQEFCEDIPNTGRTIVALDYIDEALRPLTTEVRIIVDTGAPEGEEGDLEQITVMHIPAQVYANGSITFEHFFPEEGDFVGLVTVNDNGTEYVSRFPFAVGTGGKFKPNMFLWPLLIIIIGGSYFFYSLRKDKKEKEEKKAES</sequence>
<dbReference type="EMBL" id="AP019755">
    <property type="protein sequence ID" value="BBL34096.1"/>
    <property type="molecule type" value="Genomic_DNA"/>
</dbReference>
<reference evidence="2 3" key="1">
    <citation type="submission" date="2019-06" db="EMBL/GenBank/DDBJ databases">
        <title>Nitrosomonas stercoris KYUHI-S whole genome shotgun sequence.</title>
        <authorList>
            <person name="Nakagawa T."/>
            <person name="Tsuchiya Y."/>
            <person name="Takahashi R."/>
        </authorList>
    </citation>
    <scope>NUCLEOTIDE SEQUENCE [LARGE SCALE GENOMIC DNA]</scope>
    <source>
        <strain evidence="2 3">KYUHI-S</strain>
    </source>
</reference>
<evidence type="ECO:0000313" key="2">
    <source>
        <dbReference type="EMBL" id="BBL34096.1"/>
    </source>
</evidence>
<accession>A0A4Y1YJ52</accession>
<keyword evidence="1" id="KW-0812">Transmembrane</keyword>